<dbReference type="SUPFAM" id="SSF48726">
    <property type="entry name" value="Immunoglobulin"/>
    <property type="match status" value="5"/>
</dbReference>
<evidence type="ECO:0000256" key="6">
    <source>
        <dbReference type="ARBA" id="ARBA00022679"/>
    </source>
</evidence>
<keyword evidence="38" id="KW-1185">Reference proteome</keyword>
<feature type="binding site" evidence="28">
    <location>
        <position position="562"/>
    </location>
    <ligand>
        <name>Mg(2+)</name>
        <dbReference type="ChEBI" id="CHEBI:18420"/>
    </ligand>
</feature>
<feature type="binding site" evidence="30">
    <location>
        <begin position="589"/>
        <end position="597"/>
    </location>
    <ligand>
        <name>ATP</name>
        <dbReference type="ChEBI" id="CHEBI:30616"/>
    </ligand>
</feature>
<dbReference type="PROSITE" id="PS00240">
    <property type="entry name" value="RECEPTOR_TYR_KIN_III"/>
    <property type="match status" value="1"/>
</dbReference>
<keyword evidence="7 33" id="KW-0812">Transmembrane</keyword>
<dbReference type="Gene3D" id="2.60.40.10">
    <property type="entry name" value="Immunoglobulins"/>
    <property type="match status" value="5"/>
</dbReference>
<keyword evidence="12 27" id="KW-0067">ATP-binding</keyword>
<sequence>VDYCMTFILGHIEWRRPVIKLNSKVVKSAEVVVRAGSPLDLRCEGEAPVIWQTRLPKHRRYISKGNGTVRTFKVDRPTAEFTGTYKCYYTNGSHRDSSVYVYVKDPSHVFWTSSTSLQVVVKEGESYLLPCLLTDPEATDISLRMNNGTSVPPGMNFTIFRHRGILIHSLHPSFNADYICTARVNGVEKTSKAFSINVIQKLRFPPYVFLETEEYVRIVGEKLKIPCTTHNPNFYYNVTWKYTTKSVSTRYFQIVRSNGENRLDIESTLTIAAVDLADTGNISCIGSNEAGVNTSTTYLLVVDKPYIRLSPQLSPKLAHEGLSVEVNEGDDLELSVLIEAYPHITKHRWDTPISPNTATQEHKLIRYNNRYHAILQLKRMNIQEQGQYTFYAQSEMANASITFQVQMYQRPIAVVKWENVTTLTCTSHGYPPPRIIWYQCFGIRPTCNENNSGLQMAIPLQAPTVEVQREEYGAVEVESVLTVAFSNRRMTVECVAFNLAGVSSDTLAMNVNDWPFTSLLIGAAAILTILLVLLIFLFYKYKQKPRYEIRWKIIEARDGNNYTFIDPTQLPYNEKWEFPRDKLKLGKILGAGAFGKVVEATAYGLGKEDNVMRVAVKMLKASAHSDEREALMSELKILSHLGHHQNIVNLLGACTYGGPVLVITEYCCLGDLLNFLRQKAETFVNFVMNIPDIMENSTDYKNICNQKQFIRSDSGISSETSSTYLEMRPSRLVSSSSESGDWPLDIDDLLRFSFQVAQGLDFLASKNCIHRDVAARNVLLTSRREAKICDFGLARDIMNDSNYVVKGNARLPVKWMAPESIFDCVYTVQSDVWSYGILLWEIFSLGKSPYPSMAVDTRFYKMVKRGYQMSQPDFAPPEIYGIMKMCWHLEPTERPTFSKICHMIQRLLGDQPEQEQLTYQNVQQQVTEGEGCDECFDGPCDQSCDHQEEEQPLMKTNNYQFC</sequence>
<feature type="binding site" evidence="28">
    <location>
        <position position="790"/>
    </location>
    <ligand>
        <name>Mg(2+)</name>
        <dbReference type="ChEBI" id="CHEBI:18420"/>
    </ligand>
</feature>
<dbReference type="Pfam" id="PF07714">
    <property type="entry name" value="PK_Tyr_Ser-Thr"/>
    <property type="match status" value="1"/>
</dbReference>
<dbReference type="PROSITE" id="PS00107">
    <property type="entry name" value="PROTEIN_KINASE_ATP"/>
    <property type="match status" value="1"/>
</dbReference>
<evidence type="ECO:0000256" key="1">
    <source>
        <dbReference type="ARBA" id="ARBA00004251"/>
    </source>
</evidence>
<comment type="subunit">
    <text evidence="25">Monomer. Homodimer. Interacts with CSF1.</text>
</comment>
<feature type="disulfide bond" evidence="31">
    <location>
        <begin position="425"/>
        <end position="494"/>
    </location>
</feature>
<dbReference type="InterPro" id="IPR017441">
    <property type="entry name" value="Protein_kinase_ATP_BS"/>
</dbReference>
<evidence type="ECO:0000256" key="4">
    <source>
        <dbReference type="ARBA" id="ARBA00022553"/>
    </source>
</evidence>
<feature type="site" description="Important for interaction with phosphotyrosine-binding proteins" evidence="29">
    <location>
        <position position="919"/>
    </location>
</feature>
<evidence type="ECO:0000256" key="19">
    <source>
        <dbReference type="ARBA" id="ARBA00023170"/>
    </source>
</evidence>
<evidence type="ECO:0000256" key="25">
    <source>
        <dbReference type="ARBA" id="ARBA00062014"/>
    </source>
</evidence>
<protein>
    <recommendedName>
        <fullName evidence="2">receptor protein-tyrosine kinase</fullName>
        <ecNumber evidence="2">2.7.10.1</ecNumber>
    </recommendedName>
</protein>
<dbReference type="InterPro" id="IPR003598">
    <property type="entry name" value="Ig_sub2"/>
</dbReference>
<keyword evidence="10 27" id="KW-0547">Nucleotide-binding</keyword>
<dbReference type="GO" id="GO:0005011">
    <property type="term" value="F:macrophage colony-stimulating factor receptor activity"/>
    <property type="evidence" value="ECO:0007669"/>
    <property type="project" value="TreeGrafter"/>
</dbReference>
<organism evidence="37 38">
    <name type="scientific">Oreochromis niloticus</name>
    <name type="common">Nile tilapia</name>
    <name type="synonym">Tilapia nilotica</name>
    <dbReference type="NCBI Taxonomy" id="8128"/>
    <lineage>
        <taxon>Eukaryota</taxon>
        <taxon>Metazoa</taxon>
        <taxon>Chordata</taxon>
        <taxon>Craniata</taxon>
        <taxon>Vertebrata</taxon>
        <taxon>Euteleostomi</taxon>
        <taxon>Actinopterygii</taxon>
        <taxon>Neopterygii</taxon>
        <taxon>Teleostei</taxon>
        <taxon>Neoteleostei</taxon>
        <taxon>Acanthomorphata</taxon>
        <taxon>Ovalentaria</taxon>
        <taxon>Cichlomorphae</taxon>
        <taxon>Cichliformes</taxon>
        <taxon>Cichlidae</taxon>
        <taxon>African cichlids</taxon>
        <taxon>Pseudocrenilabrinae</taxon>
        <taxon>Oreochromini</taxon>
        <taxon>Oreochromis</taxon>
    </lineage>
</organism>
<dbReference type="PROSITE" id="PS50835">
    <property type="entry name" value="IG_LIKE"/>
    <property type="match status" value="1"/>
</dbReference>
<dbReference type="GO" id="GO:0043235">
    <property type="term" value="C:receptor complex"/>
    <property type="evidence" value="ECO:0007669"/>
    <property type="project" value="TreeGrafter"/>
</dbReference>
<evidence type="ECO:0000256" key="12">
    <source>
        <dbReference type="ARBA" id="ARBA00022840"/>
    </source>
</evidence>
<dbReference type="GO" id="GO:0019838">
    <property type="term" value="F:growth factor binding"/>
    <property type="evidence" value="ECO:0007669"/>
    <property type="project" value="TreeGrafter"/>
</dbReference>
<dbReference type="InterPro" id="IPR000719">
    <property type="entry name" value="Prot_kinase_dom"/>
</dbReference>
<dbReference type="GO" id="GO:0030335">
    <property type="term" value="P:positive regulation of cell migration"/>
    <property type="evidence" value="ECO:0007669"/>
    <property type="project" value="TreeGrafter"/>
</dbReference>
<evidence type="ECO:0000256" key="8">
    <source>
        <dbReference type="ARBA" id="ARBA00022729"/>
    </source>
</evidence>
<keyword evidence="4" id="KW-0597">Phosphoprotein</keyword>
<evidence type="ECO:0000256" key="24">
    <source>
        <dbReference type="ARBA" id="ARBA00058066"/>
    </source>
</evidence>
<dbReference type="GO" id="GO:0030318">
    <property type="term" value="P:melanocyte differentiation"/>
    <property type="evidence" value="ECO:0007669"/>
    <property type="project" value="UniProtKB-ARBA"/>
</dbReference>
<evidence type="ECO:0000256" key="11">
    <source>
        <dbReference type="ARBA" id="ARBA00022777"/>
    </source>
</evidence>
<dbReference type="GO" id="GO:0030316">
    <property type="term" value="P:osteoclast differentiation"/>
    <property type="evidence" value="ECO:0007669"/>
    <property type="project" value="TreeGrafter"/>
</dbReference>
<evidence type="ECO:0000256" key="28">
    <source>
        <dbReference type="PIRSR" id="PIRSR000615-3"/>
    </source>
</evidence>
<dbReference type="PANTHER" id="PTHR24416">
    <property type="entry name" value="TYROSINE-PROTEIN KINASE RECEPTOR"/>
    <property type="match status" value="1"/>
</dbReference>
<keyword evidence="8" id="KW-0732">Signal</keyword>
<evidence type="ECO:0000259" key="36">
    <source>
        <dbReference type="PROSITE" id="PS50835"/>
    </source>
</evidence>
<keyword evidence="19 33" id="KW-0675">Receptor</keyword>
<evidence type="ECO:0000256" key="10">
    <source>
        <dbReference type="ARBA" id="ARBA00022741"/>
    </source>
</evidence>
<dbReference type="InterPro" id="IPR001245">
    <property type="entry name" value="Ser-Thr/Tyr_kinase_cat_dom"/>
</dbReference>
<dbReference type="InterPro" id="IPR007110">
    <property type="entry name" value="Ig-like_dom"/>
</dbReference>
<dbReference type="GO" id="GO:0006954">
    <property type="term" value="P:inflammatory response"/>
    <property type="evidence" value="ECO:0007669"/>
    <property type="project" value="UniProtKB-KW"/>
</dbReference>
<gene>
    <name evidence="37" type="primary">csf1ra</name>
</gene>
<evidence type="ECO:0000256" key="21">
    <source>
        <dbReference type="ARBA" id="ARBA00023198"/>
    </source>
</evidence>
<dbReference type="AlphaFoldDB" id="A0A669E8D3"/>
<feature type="binding site" evidence="27">
    <location>
        <position position="776"/>
    </location>
    <ligand>
        <name>ATP</name>
        <dbReference type="ChEBI" id="CHEBI:30616"/>
    </ligand>
</feature>
<feature type="binding site" evidence="27 32">
    <location>
        <position position="617"/>
    </location>
    <ligand>
        <name>ATP</name>
        <dbReference type="ChEBI" id="CHEBI:30616"/>
    </ligand>
</feature>
<dbReference type="PIRSF" id="PIRSF000615">
    <property type="entry name" value="TyrPK_CSF1-R"/>
    <property type="match status" value="1"/>
</dbReference>
<evidence type="ECO:0000256" key="20">
    <source>
        <dbReference type="ARBA" id="ARBA00023180"/>
    </source>
</evidence>
<dbReference type="GO" id="GO:0005886">
    <property type="term" value="C:plasma membrane"/>
    <property type="evidence" value="ECO:0007669"/>
    <property type="project" value="UniProtKB-SubCell"/>
</dbReference>
<feature type="disulfide bond" evidence="31">
    <location>
        <begin position="131"/>
        <end position="180"/>
    </location>
</feature>
<keyword evidence="13" id="KW-0832">Ubl conjugation</keyword>
<keyword evidence="15 34" id="KW-1133">Transmembrane helix</keyword>
<evidence type="ECO:0000256" key="22">
    <source>
        <dbReference type="ARBA" id="ARBA00023319"/>
    </source>
</evidence>
<feature type="domain" description="Protein kinase" evidence="35">
    <location>
        <begin position="583"/>
        <end position="908"/>
    </location>
</feature>
<dbReference type="Ensembl" id="ENSONIT00000067111.1">
    <property type="protein sequence ID" value="ENSONIP00000067207.1"/>
    <property type="gene ID" value="ENSONIG00000013065.2"/>
</dbReference>
<comment type="catalytic activity">
    <reaction evidence="23">
        <text>L-tyrosyl-[protein] + ATP = O-phospho-L-tyrosyl-[protein] + ADP + H(+)</text>
        <dbReference type="Rhea" id="RHEA:10596"/>
        <dbReference type="Rhea" id="RHEA-COMP:10136"/>
        <dbReference type="Rhea" id="RHEA-COMP:20101"/>
        <dbReference type="ChEBI" id="CHEBI:15378"/>
        <dbReference type="ChEBI" id="CHEBI:30616"/>
        <dbReference type="ChEBI" id="CHEBI:46858"/>
        <dbReference type="ChEBI" id="CHEBI:61978"/>
        <dbReference type="ChEBI" id="CHEBI:456216"/>
        <dbReference type="EC" id="2.7.10.1"/>
    </reaction>
</comment>
<keyword evidence="5" id="KW-0399">Innate immunity</keyword>
<reference evidence="37" key="3">
    <citation type="submission" date="2025-09" db="UniProtKB">
        <authorList>
            <consortium name="Ensembl"/>
        </authorList>
    </citation>
    <scope>IDENTIFICATION</scope>
</reference>
<keyword evidence="28" id="KW-0479">Metal-binding</keyword>
<feature type="active site" description="Proton acceptor" evidence="26">
    <location>
        <position position="772"/>
    </location>
</feature>
<dbReference type="PROSITE" id="PS00109">
    <property type="entry name" value="PROTEIN_KINASE_TYR"/>
    <property type="match status" value="1"/>
</dbReference>
<dbReference type="SMART" id="SM00408">
    <property type="entry name" value="IGc2"/>
    <property type="match status" value="2"/>
</dbReference>
<evidence type="ECO:0000256" key="18">
    <source>
        <dbReference type="ARBA" id="ARBA00023157"/>
    </source>
</evidence>
<evidence type="ECO:0000256" key="27">
    <source>
        <dbReference type="PIRSR" id="PIRSR000615-2"/>
    </source>
</evidence>
<keyword evidence="3" id="KW-1003">Cell membrane</keyword>
<dbReference type="InterPro" id="IPR036179">
    <property type="entry name" value="Ig-like_dom_sf"/>
</dbReference>
<keyword evidence="21" id="KW-0395">Inflammatory response</keyword>
<dbReference type="InterPro" id="IPR020635">
    <property type="entry name" value="Tyr_kinase_cat_dom"/>
</dbReference>
<reference evidence="37" key="2">
    <citation type="submission" date="2025-08" db="UniProtKB">
        <authorList>
            <consortium name="Ensembl"/>
        </authorList>
    </citation>
    <scope>IDENTIFICATION</scope>
</reference>
<comment type="similarity">
    <text evidence="33">Belongs to the protein kinase superfamily. Tyr protein kinase family. CSF-1/PDGF receptor subfamily.</text>
</comment>
<dbReference type="SUPFAM" id="SSF56112">
    <property type="entry name" value="Protein kinase-like (PK-like)"/>
    <property type="match status" value="1"/>
</dbReference>
<dbReference type="GO" id="GO:0007169">
    <property type="term" value="P:cell surface receptor protein tyrosine kinase signaling pathway"/>
    <property type="evidence" value="ECO:0007669"/>
    <property type="project" value="InterPro"/>
</dbReference>
<evidence type="ECO:0000256" key="5">
    <source>
        <dbReference type="ARBA" id="ARBA00022588"/>
    </source>
</evidence>
<evidence type="ECO:0000256" key="26">
    <source>
        <dbReference type="PIRSR" id="PIRSR000615-1"/>
    </source>
</evidence>
<dbReference type="InterPro" id="IPR013783">
    <property type="entry name" value="Ig-like_fold"/>
</dbReference>
<evidence type="ECO:0000256" key="32">
    <source>
        <dbReference type="PROSITE-ProRule" id="PRU10141"/>
    </source>
</evidence>
<evidence type="ECO:0000256" key="2">
    <source>
        <dbReference type="ARBA" id="ARBA00011902"/>
    </source>
</evidence>
<dbReference type="FunFam" id="2.60.40.10:FF:001029">
    <property type="entry name" value="Macrophage colony-stimulating factor 1 receptor"/>
    <property type="match status" value="1"/>
</dbReference>
<feature type="disulfide bond" evidence="31">
    <location>
        <begin position="227"/>
        <end position="284"/>
    </location>
</feature>
<dbReference type="GeneTree" id="ENSGT00940000155506"/>
<evidence type="ECO:0000256" key="13">
    <source>
        <dbReference type="ARBA" id="ARBA00022843"/>
    </source>
</evidence>
<evidence type="ECO:0000256" key="16">
    <source>
        <dbReference type="ARBA" id="ARBA00023136"/>
    </source>
</evidence>
<keyword evidence="28" id="KW-0460">Magnesium</keyword>
<feature type="binding site" evidence="28">
    <location>
        <position position="777"/>
    </location>
    <ligand>
        <name>Mg(2+)</name>
        <dbReference type="ChEBI" id="CHEBI:18420"/>
    </ligand>
</feature>
<keyword evidence="16 34" id="KW-0472">Membrane</keyword>
<evidence type="ECO:0000256" key="17">
    <source>
        <dbReference type="ARBA" id="ARBA00023137"/>
    </source>
</evidence>
<evidence type="ECO:0000256" key="7">
    <source>
        <dbReference type="ARBA" id="ARBA00022692"/>
    </source>
</evidence>
<accession>A0A669E8D3</accession>
<evidence type="ECO:0000313" key="37">
    <source>
        <dbReference type="Ensembl" id="ENSONIP00000067207.1"/>
    </source>
</evidence>
<keyword evidence="9" id="KW-0677">Repeat</keyword>
<dbReference type="GO" id="GO:0005524">
    <property type="term" value="F:ATP binding"/>
    <property type="evidence" value="ECO:0007669"/>
    <property type="project" value="UniProtKB-UniRule"/>
</dbReference>
<keyword evidence="22 33" id="KW-0393">Immunoglobulin domain</keyword>
<keyword evidence="6" id="KW-0808">Transferase</keyword>
<keyword evidence="14" id="KW-0391">Immunity</keyword>
<dbReference type="GO" id="GO:0043408">
    <property type="term" value="P:regulation of MAPK cascade"/>
    <property type="evidence" value="ECO:0007669"/>
    <property type="project" value="TreeGrafter"/>
</dbReference>
<dbReference type="GO" id="GO:0022603">
    <property type="term" value="P:regulation of anatomical structure morphogenesis"/>
    <property type="evidence" value="ECO:0007669"/>
    <property type="project" value="UniProtKB-ARBA"/>
</dbReference>
<evidence type="ECO:0000256" key="15">
    <source>
        <dbReference type="ARBA" id="ARBA00022989"/>
    </source>
</evidence>
<keyword evidence="17" id="KW-0829">Tyrosine-protein kinase</keyword>
<dbReference type="FunFam" id="1.10.510.10:FF:000177">
    <property type="entry name" value="Mast/stem cell growth factor receptor"/>
    <property type="match status" value="1"/>
</dbReference>
<dbReference type="GO" id="GO:0097324">
    <property type="term" value="P:melanocyte migration"/>
    <property type="evidence" value="ECO:0007669"/>
    <property type="project" value="UniProtKB-ARBA"/>
</dbReference>
<feature type="disulfide bond" evidence="31">
    <location>
        <begin position="43"/>
        <end position="87"/>
    </location>
</feature>
<dbReference type="PROSITE" id="PS50011">
    <property type="entry name" value="PROTEIN_KINASE_DOM"/>
    <property type="match status" value="1"/>
</dbReference>
<evidence type="ECO:0000256" key="3">
    <source>
        <dbReference type="ARBA" id="ARBA00022475"/>
    </source>
</evidence>
<feature type="transmembrane region" description="Helical" evidence="34">
    <location>
        <begin position="514"/>
        <end position="539"/>
    </location>
</feature>
<dbReference type="GO" id="GO:0046872">
    <property type="term" value="F:metal ion binding"/>
    <property type="evidence" value="ECO:0007669"/>
    <property type="project" value="UniProtKB-KW"/>
</dbReference>
<dbReference type="FunFam" id="3.30.200.20:FF:000025">
    <property type="entry name" value="Platelet-derived growth factor receptor alpha"/>
    <property type="match status" value="1"/>
</dbReference>
<keyword evidence="18 31" id="KW-1015">Disulfide bond</keyword>
<reference evidence="38" key="1">
    <citation type="submission" date="2012-01" db="EMBL/GenBank/DDBJ databases">
        <title>The Genome Sequence of Oreochromis niloticus (Nile Tilapia).</title>
        <authorList>
            <consortium name="Broad Institute Genome Assembly Team"/>
            <consortium name="Broad Institute Sequencing Platform"/>
            <person name="Di Palma F."/>
            <person name="Johnson J."/>
            <person name="Lander E.S."/>
            <person name="Lindblad-Toh K."/>
        </authorList>
    </citation>
    <scope>NUCLEOTIDE SEQUENCE [LARGE SCALE GENOMIC DNA]</scope>
</reference>
<evidence type="ECO:0000256" key="33">
    <source>
        <dbReference type="RuleBase" id="RU000311"/>
    </source>
</evidence>
<dbReference type="SMART" id="SM00219">
    <property type="entry name" value="TyrKc"/>
    <property type="match status" value="1"/>
</dbReference>
<dbReference type="Pfam" id="PF25305">
    <property type="entry name" value="Ig_PDGFR_d4"/>
    <property type="match status" value="1"/>
</dbReference>
<feature type="binding site" evidence="27">
    <location>
        <begin position="590"/>
        <end position="597"/>
    </location>
    <ligand>
        <name>ATP</name>
        <dbReference type="ChEBI" id="CHEBI:30616"/>
    </ligand>
</feature>
<keyword evidence="20" id="KW-0325">Glycoprotein</keyword>
<keyword evidence="11" id="KW-0418">Kinase</keyword>
<dbReference type="GO" id="GO:0048513">
    <property type="term" value="P:animal organ development"/>
    <property type="evidence" value="ECO:0007669"/>
    <property type="project" value="UniProtKB-ARBA"/>
</dbReference>
<evidence type="ECO:0000313" key="38">
    <source>
        <dbReference type="Proteomes" id="UP000005207"/>
    </source>
</evidence>
<dbReference type="PIRSF" id="PIRSF500947">
    <property type="entry name" value="CSF-1_receptor"/>
    <property type="match status" value="1"/>
</dbReference>
<evidence type="ECO:0000256" key="34">
    <source>
        <dbReference type="SAM" id="Phobius"/>
    </source>
</evidence>
<dbReference type="InterPro" id="IPR030658">
    <property type="entry name" value="CSF-1_receptor"/>
</dbReference>
<dbReference type="GO" id="GO:0019955">
    <property type="term" value="F:cytokine binding"/>
    <property type="evidence" value="ECO:0007669"/>
    <property type="project" value="InterPro"/>
</dbReference>
<evidence type="ECO:0000256" key="14">
    <source>
        <dbReference type="ARBA" id="ARBA00022859"/>
    </source>
</evidence>
<dbReference type="Proteomes" id="UP000005207">
    <property type="component" value="Linkage group LG2"/>
</dbReference>
<evidence type="ECO:0000256" key="23">
    <source>
        <dbReference type="ARBA" id="ARBA00051243"/>
    </source>
</evidence>
<feature type="binding site" evidence="27">
    <location>
        <begin position="665"/>
        <end position="671"/>
    </location>
    <ligand>
        <name>ATP</name>
        <dbReference type="ChEBI" id="CHEBI:30616"/>
    </ligand>
</feature>
<name>A0A669E8D3_ORENI</name>
<evidence type="ECO:0000256" key="31">
    <source>
        <dbReference type="PIRSR" id="PIRSR500947-52"/>
    </source>
</evidence>
<evidence type="ECO:0000256" key="29">
    <source>
        <dbReference type="PIRSR" id="PIRSR000615-4"/>
    </source>
</evidence>
<dbReference type="GO" id="GO:1905521">
    <property type="term" value="P:regulation of macrophage migration"/>
    <property type="evidence" value="ECO:0007669"/>
    <property type="project" value="UniProtKB-ARBA"/>
</dbReference>
<comment type="subcellular location">
    <subcellularLocation>
        <location evidence="1">Cell membrane</location>
        <topology evidence="1">Single-pass type I membrane protein</topology>
    </subcellularLocation>
    <subcellularLocation>
        <location evidence="33">Membrane</location>
        <topology evidence="33">Single-pass type I membrane protein</topology>
    </subcellularLocation>
</comment>
<dbReference type="Gene3D" id="1.10.510.10">
    <property type="entry name" value="Transferase(Phosphotransferase) domain 1"/>
    <property type="match status" value="1"/>
</dbReference>
<dbReference type="GO" id="GO:1990682">
    <property type="term" value="C:CSF1-CSF1R complex"/>
    <property type="evidence" value="ECO:0007669"/>
    <property type="project" value="TreeGrafter"/>
</dbReference>
<dbReference type="SMART" id="SM00409">
    <property type="entry name" value="IG"/>
    <property type="match status" value="4"/>
</dbReference>
<dbReference type="PRINTS" id="PR01832">
    <property type="entry name" value="VEGFRECEPTOR"/>
</dbReference>
<dbReference type="InterPro" id="IPR011009">
    <property type="entry name" value="Kinase-like_dom_sf"/>
</dbReference>
<proteinExistence type="inferred from homology"/>
<comment type="function">
    <text evidence="24">Tyrosine-protein kinase that acts as a cell-surface receptor for CSF1 and plays an essential role in the regulation of survival, proliferation and differentiation of hematopoietic precursor cells, especially mononuclear phagocytes, such as macrophages and monocytes. Plays an important role in innate immunity and in inflammatory processes. Plays an important role in the regulation of osteoclast proliferation and differentiation, the regulation of bone resorption, and is required for normal bone development. Promotes reorganization of the actin cytoskeleton, regulates formation of membrane ruffles, cell adhesion and cell migration. Activates several signaling pathways in response to ligand binding.</text>
</comment>
<feature type="domain" description="Ig-like" evidence="36">
    <location>
        <begin position="206"/>
        <end position="300"/>
    </location>
</feature>
<dbReference type="InterPro" id="IPR008266">
    <property type="entry name" value="Tyr_kinase_AS"/>
</dbReference>
<dbReference type="PANTHER" id="PTHR24416:SF47">
    <property type="entry name" value="MACROPHAGE COLONY-STIMULATING FACTOR 1 RECEPTOR"/>
    <property type="match status" value="1"/>
</dbReference>
<evidence type="ECO:0000256" key="30">
    <source>
        <dbReference type="PIRSR" id="PIRSR500947-51"/>
    </source>
</evidence>
<dbReference type="InterPro" id="IPR003599">
    <property type="entry name" value="Ig_sub"/>
</dbReference>
<dbReference type="FunFam" id="2.60.40.10:FF:002103">
    <property type="entry name" value="Colony-stimulating factor 1 receptor, a"/>
    <property type="match status" value="1"/>
</dbReference>
<dbReference type="GO" id="GO:0045087">
    <property type="term" value="P:innate immune response"/>
    <property type="evidence" value="ECO:0007669"/>
    <property type="project" value="UniProtKB-KW"/>
</dbReference>
<evidence type="ECO:0000259" key="35">
    <source>
        <dbReference type="PROSITE" id="PS50011"/>
    </source>
</evidence>
<dbReference type="FunFam" id="2.60.40.10:FF:002322">
    <property type="entry name" value="macrophage colony-stimulating factor 1 receptor"/>
    <property type="match status" value="1"/>
</dbReference>
<dbReference type="InterPro" id="IPR001824">
    <property type="entry name" value="Tyr_kinase_rcpt_3_CS"/>
</dbReference>
<evidence type="ECO:0000256" key="9">
    <source>
        <dbReference type="ARBA" id="ARBA00022737"/>
    </source>
</evidence>
<dbReference type="EC" id="2.7.10.1" evidence="2"/>
<dbReference type="Gene3D" id="3.30.200.20">
    <property type="entry name" value="Phosphorylase Kinase, domain 1"/>
    <property type="match status" value="1"/>
</dbReference>
<dbReference type="InterPro" id="IPR050122">
    <property type="entry name" value="RTK"/>
</dbReference>